<dbReference type="InterPro" id="IPR011545">
    <property type="entry name" value="DEAD/DEAH_box_helicase_dom"/>
</dbReference>
<evidence type="ECO:0000259" key="6">
    <source>
        <dbReference type="Pfam" id="PF00270"/>
    </source>
</evidence>
<dbReference type="STRING" id="101091.A0A1C7MX78"/>
<dbReference type="EMBL" id="LUGH01001249">
    <property type="protein sequence ID" value="OBZ81368.1"/>
    <property type="molecule type" value="Genomic_DNA"/>
</dbReference>
<dbReference type="PANTHER" id="PTHR24031">
    <property type="entry name" value="RNA HELICASE"/>
    <property type="match status" value="1"/>
</dbReference>
<dbReference type="AlphaFoldDB" id="A0A1C7MX78"/>
<comment type="function">
    <text evidence="4">RNA helicase.</text>
</comment>
<reference evidence="7 8" key="1">
    <citation type="submission" date="2016-03" db="EMBL/GenBank/DDBJ databases">
        <title>Choanephora cucurbitarum.</title>
        <authorList>
            <person name="Min B."/>
            <person name="Park H."/>
            <person name="Park J.-H."/>
            <person name="Shin H.-D."/>
            <person name="Choi I.-G."/>
        </authorList>
    </citation>
    <scope>NUCLEOTIDE SEQUENCE [LARGE SCALE GENOMIC DNA]</scope>
    <source>
        <strain evidence="7 8">KUS-F28377</strain>
    </source>
</reference>
<comment type="domain">
    <text evidence="4">The Q motif is unique to and characteristic of the DEAD box family of RNA helicases and controls ATP binding and hydrolysis.</text>
</comment>
<dbReference type="InParanoid" id="A0A1C7MX78"/>
<evidence type="ECO:0000256" key="1">
    <source>
        <dbReference type="ARBA" id="ARBA00022741"/>
    </source>
</evidence>
<dbReference type="OrthoDB" id="3370at2759"/>
<evidence type="ECO:0000256" key="4">
    <source>
        <dbReference type="RuleBase" id="RU365068"/>
    </source>
</evidence>
<evidence type="ECO:0000256" key="3">
    <source>
        <dbReference type="ARBA" id="ARBA00022840"/>
    </source>
</evidence>
<feature type="region of interest" description="Disordered" evidence="5">
    <location>
        <begin position="1"/>
        <end position="142"/>
    </location>
</feature>
<dbReference type="SUPFAM" id="SSF52540">
    <property type="entry name" value="P-loop containing nucleoside triphosphate hydrolases"/>
    <property type="match status" value="1"/>
</dbReference>
<accession>A0A1C7MX78</accession>
<comment type="similarity">
    <text evidence="4">Belongs to the DEAD box helicase family.</text>
</comment>
<feature type="compositionally biased region" description="Basic and acidic residues" evidence="5">
    <location>
        <begin position="55"/>
        <end position="72"/>
    </location>
</feature>
<evidence type="ECO:0000313" key="8">
    <source>
        <dbReference type="Proteomes" id="UP000093000"/>
    </source>
</evidence>
<feature type="compositionally biased region" description="Basic and acidic residues" evidence="5">
    <location>
        <begin position="115"/>
        <end position="124"/>
    </location>
</feature>
<proteinExistence type="inferred from homology"/>
<keyword evidence="4 7" id="KW-0347">Helicase</keyword>
<dbReference type="InterPro" id="IPR027417">
    <property type="entry name" value="P-loop_NTPase"/>
</dbReference>
<dbReference type="GO" id="GO:0003723">
    <property type="term" value="F:RNA binding"/>
    <property type="evidence" value="ECO:0007669"/>
    <property type="project" value="UniProtKB-UniRule"/>
</dbReference>
<organism evidence="7 8">
    <name type="scientific">Choanephora cucurbitarum</name>
    <dbReference type="NCBI Taxonomy" id="101091"/>
    <lineage>
        <taxon>Eukaryota</taxon>
        <taxon>Fungi</taxon>
        <taxon>Fungi incertae sedis</taxon>
        <taxon>Mucoromycota</taxon>
        <taxon>Mucoromycotina</taxon>
        <taxon>Mucoromycetes</taxon>
        <taxon>Mucorales</taxon>
        <taxon>Mucorineae</taxon>
        <taxon>Choanephoraceae</taxon>
        <taxon>Choanephoroideae</taxon>
        <taxon>Choanephora</taxon>
    </lineage>
</organism>
<evidence type="ECO:0000256" key="2">
    <source>
        <dbReference type="ARBA" id="ARBA00022801"/>
    </source>
</evidence>
<comment type="catalytic activity">
    <reaction evidence="4">
        <text>ATP + H2O = ADP + phosphate + H(+)</text>
        <dbReference type="Rhea" id="RHEA:13065"/>
        <dbReference type="ChEBI" id="CHEBI:15377"/>
        <dbReference type="ChEBI" id="CHEBI:15378"/>
        <dbReference type="ChEBI" id="CHEBI:30616"/>
        <dbReference type="ChEBI" id="CHEBI:43474"/>
        <dbReference type="ChEBI" id="CHEBI:456216"/>
        <dbReference type="EC" id="3.6.4.13"/>
    </reaction>
</comment>
<dbReference type="EC" id="3.6.4.13" evidence="4"/>
<evidence type="ECO:0000256" key="5">
    <source>
        <dbReference type="SAM" id="MobiDB-lite"/>
    </source>
</evidence>
<dbReference type="Gene3D" id="3.40.50.300">
    <property type="entry name" value="P-loop containing nucleotide triphosphate hydrolases"/>
    <property type="match status" value="1"/>
</dbReference>
<gene>
    <name evidence="7" type="primary">dbp6_1</name>
    <name evidence="7" type="ORF">A0J61_10584</name>
</gene>
<keyword evidence="4" id="KW-0694">RNA-binding</keyword>
<sequence>MFSIARYTGEQEEDSRTFEKKQERLSQLNAKLSKKKRKDDQADPVVKPKKHKKSKADQPLKDQQSHEQKDQQNCEQEDQQSQEQEDLVLTEEHEEEEEEKEEEEDQPVNEDDHEEEQKQEDHVPVLEAFPDMLGPKTKRSKEEKKLLQNMGIPEWMLQPTIVSPKDTCQLDQVGLSSHLVQRCQDIGLTSLFAVQMAVIPVFLRRQALYDTRRVPGDLCISAPTGSGKTMAYVLPIVDILSKRIVTRLRAVIVLPTRDLVTQVKETFDAFVKGTGLVVAATS</sequence>
<dbReference type="GO" id="GO:0016787">
    <property type="term" value="F:hydrolase activity"/>
    <property type="evidence" value="ECO:0007669"/>
    <property type="project" value="UniProtKB-KW"/>
</dbReference>
<keyword evidence="1 4" id="KW-0547">Nucleotide-binding</keyword>
<feature type="domain" description="DEAD/DEAH-box helicase" evidence="6">
    <location>
        <begin position="194"/>
        <end position="279"/>
    </location>
</feature>
<keyword evidence="8" id="KW-1185">Reference proteome</keyword>
<feature type="compositionally biased region" description="Acidic residues" evidence="5">
    <location>
        <begin position="75"/>
        <end position="114"/>
    </location>
</feature>
<dbReference type="GO" id="GO:0003724">
    <property type="term" value="F:RNA helicase activity"/>
    <property type="evidence" value="ECO:0007669"/>
    <property type="project" value="UniProtKB-EC"/>
</dbReference>
<keyword evidence="2 4" id="KW-0378">Hydrolase</keyword>
<protein>
    <recommendedName>
        <fullName evidence="4">ATP-dependent RNA helicase</fullName>
        <ecNumber evidence="4">3.6.4.13</ecNumber>
    </recommendedName>
</protein>
<dbReference type="Proteomes" id="UP000093000">
    <property type="component" value="Unassembled WGS sequence"/>
</dbReference>
<name>A0A1C7MX78_9FUNG</name>
<evidence type="ECO:0000313" key="7">
    <source>
        <dbReference type="EMBL" id="OBZ81368.1"/>
    </source>
</evidence>
<keyword evidence="3 4" id="KW-0067">ATP-binding</keyword>
<dbReference type="GO" id="GO:0005524">
    <property type="term" value="F:ATP binding"/>
    <property type="evidence" value="ECO:0007669"/>
    <property type="project" value="UniProtKB-UniRule"/>
</dbReference>
<dbReference type="Pfam" id="PF00270">
    <property type="entry name" value="DEAD"/>
    <property type="match status" value="1"/>
</dbReference>
<feature type="compositionally biased region" description="Basic and acidic residues" evidence="5">
    <location>
        <begin position="14"/>
        <end position="24"/>
    </location>
</feature>
<comment type="caution">
    <text evidence="7">The sequence shown here is derived from an EMBL/GenBank/DDBJ whole genome shotgun (WGS) entry which is preliminary data.</text>
</comment>
<feature type="non-terminal residue" evidence="7">
    <location>
        <position position="282"/>
    </location>
</feature>